<dbReference type="AlphaFoldDB" id="A0A1I2RAD3"/>
<proteinExistence type="predicted"/>
<dbReference type="Proteomes" id="UP000198661">
    <property type="component" value="Unassembled WGS sequence"/>
</dbReference>
<keyword evidence="1" id="KW-0812">Transmembrane</keyword>
<feature type="transmembrane region" description="Helical" evidence="1">
    <location>
        <begin position="278"/>
        <end position="300"/>
    </location>
</feature>
<feature type="transmembrane region" description="Helical" evidence="1">
    <location>
        <begin position="114"/>
        <end position="134"/>
    </location>
</feature>
<reference evidence="3 4" key="1">
    <citation type="submission" date="2016-10" db="EMBL/GenBank/DDBJ databases">
        <authorList>
            <person name="de Groot N.N."/>
        </authorList>
    </citation>
    <scope>NUCLEOTIDE SEQUENCE [LARGE SCALE GENOMIC DNA]</scope>
    <source>
        <strain evidence="3 4">DSM 44945</strain>
    </source>
</reference>
<keyword evidence="4" id="KW-1185">Reference proteome</keyword>
<dbReference type="STRING" id="201973.SAMN04488025_12928"/>
<feature type="transmembrane region" description="Helical" evidence="1">
    <location>
        <begin position="178"/>
        <end position="198"/>
    </location>
</feature>
<dbReference type="InterPro" id="IPR011642">
    <property type="entry name" value="Gate_dom"/>
</dbReference>
<protein>
    <submittedName>
        <fullName evidence="3">Nucleoside recognition</fullName>
    </submittedName>
</protein>
<name>A0A1I2RAD3_9BACL</name>
<evidence type="ECO:0000259" key="2">
    <source>
        <dbReference type="Pfam" id="PF07670"/>
    </source>
</evidence>
<feature type="transmembrane region" description="Helical" evidence="1">
    <location>
        <begin position="251"/>
        <end position="272"/>
    </location>
</feature>
<feature type="domain" description="Nucleoside transporter/FeoB GTPase Gate" evidence="2">
    <location>
        <begin position="19"/>
        <end position="100"/>
    </location>
</feature>
<sequence>MRKIDWRAGWRSGLETTWELTKVILPVTLVVSVLKYTPVIEWMVKGLAPLMGWIGLPGEAAVPLALGNLLNLYAAIGAILTMDLTVKQVLILAVMLSFSHNLLVETALCRRVGLNPFLVASVRIGLAVISALLIHTLWSGGGERASFGWVGAAEEEPAGWVETVLIALKTALTGALQLALVVIPLMIGIQVLKDIQVLDRFAGWMRPLMRPLGMDPRGAVTMAGGLLFGLAMGAGVIIQQAREQRFTRREMTLIILFLAACHAVVEDTLLFVPLGVNVFALLLIRLGAAVLLTVTVAWLWPKDRGAAVSVRGDHV</sequence>
<feature type="transmembrane region" description="Helical" evidence="1">
    <location>
        <begin position="218"/>
        <end position="239"/>
    </location>
</feature>
<dbReference type="RefSeq" id="WP_092040238.1">
    <property type="nucleotide sequence ID" value="NZ_FOOK01000029.1"/>
</dbReference>
<evidence type="ECO:0000313" key="3">
    <source>
        <dbReference type="EMBL" id="SFG37420.1"/>
    </source>
</evidence>
<keyword evidence="1" id="KW-0472">Membrane</keyword>
<feature type="transmembrane region" description="Helical" evidence="1">
    <location>
        <begin position="60"/>
        <end position="82"/>
    </location>
</feature>
<gene>
    <name evidence="3" type="ORF">SAMN04488025_12928</name>
</gene>
<feature type="transmembrane region" description="Helical" evidence="1">
    <location>
        <begin position="20"/>
        <end position="40"/>
    </location>
</feature>
<dbReference type="EMBL" id="FOOK01000029">
    <property type="protein sequence ID" value="SFG37420.1"/>
    <property type="molecule type" value="Genomic_DNA"/>
</dbReference>
<dbReference type="Pfam" id="PF07670">
    <property type="entry name" value="Gate"/>
    <property type="match status" value="2"/>
</dbReference>
<feature type="domain" description="Nucleoside transporter/FeoB GTPase Gate" evidence="2">
    <location>
        <begin position="176"/>
        <end position="265"/>
    </location>
</feature>
<feature type="transmembrane region" description="Helical" evidence="1">
    <location>
        <begin position="89"/>
        <end position="108"/>
    </location>
</feature>
<organism evidence="3 4">
    <name type="scientific">Planifilum fulgidum</name>
    <dbReference type="NCBI Taxonomy" id="201973"/>
    <lineage>
        <taxon>Bacteria</taxon>
        <taxon>Bacillati</taxon>
        <taxon>Bacillota</taxon>
        <taxon>Bacilli</taxon>
        <taxon>Bacillales</taxon>
        <taxon>Thermoactinomycetaceae</taxon>
        <taxon>Planifilum</taxon>
    </lineage>
</organism>
<accession>A0A1I2RAD3</accession>
<evidence type="ECO:0000313" key="4">
    <source>
        <dbReference type="Proteomes" id="UP000198661"/>
    </source>
</evidence>
<dbReference type="OrthoDB" id="9779080at2"/>
<evidence type="ECO:0000256" key="1">
    <source>
        <dbReference type="SAM" id="Phobius"/>
    </source>
</evidence>
<keyword evidence="1" id="KW-1133">Transmembrane helix</keyword>